<accession>A0A0G1T5K6</accession>
<comment type="catalytic activity">
    <reaction evidence="2">
        <text>2,5-diamino-6-hydroxy-4-(5-phosphoribosylamino)-pyrimidine + H2O = 2,5,6-triamino-4-hydroxypyrimidine + D-ribose 5-phosphate</text>
        <dbReference type="Rhea" id="RHEA:23436"/>
        <dbReference type="ChEBI" id="CHEBI:15377"/>
        <dbReference type="ChEBI" id="CHEBI:58614"/>
        <dbReference type="ChEBI" id="CHEBI:78346"/>
        <dbReference type="ChEBI" id="CHEBI:137796"/>
    </reaction>
</comment>
<evidence type="ECO:0000313" key="4">
    <source>
        <dbReference type="EMBL" id="KKU77091.1"/>
    </source>
</evidence>
<dbReference type="CDD" id="cd15457">
    <property type="entry name" value="NADAR"/>
    <property type="match status" value="1"/>
</dbReference>
<evidence type="ECO:0000313" key="5">
    <source>
        <dbReference type="Proteomes" id="UP000034682"/>
    </source>
</evidence>
<evidence type="ECO:0000256" key="2">
    <source>
        <dbReference type="ARBA" id="ARBA00000751"/>
    </source>
</evidence>
<organism evidence="4 5">
    <name type="scientific">Candidatus Giovannonibacteria bacterium GW2011_GWB1_47_6b</name>
    <dbReference type="NCBI Taxonomy" id="1618655"/>
    <lineage>
        <taxon>Bacteria</taxon>
        <taxon>Candidatus Giovannoniibacteriota</taxon>
    </lineage>
</organism>
<sequence length="148" mass="17575">MHGSDTDKQVFFYEHEFYVFSNFSSFAIEWKGVLWPTSEHAYHSEKFDNEDLKNQIRNARSAHEALKLAQANIGKYRKNWDSIKLDIMKQILRAKVDQHPYVKKKLLETGDKELVEDSWRDAYWGWGPNKDGENHLGKLWMEVRAELK</sequence>
<dbReference type="SUPFAM" id="SSF143990">
    <property type="entry name" value="YbiA-like"/>
    <property type="match status" value="1"/>
</dbReference>
<name>A0A0G1T5K6_9BACT</name>
<dbReference type="Pfam" id="PF08719">
    <property type="entry name" value="NADAR"/>
    <property type="match status" value="1"/>
</dbReference>
<comment type="catalytic activity">
    <reaction evidence="1">
        <text>5-amino-6-(5-phospho-D-ribosylamino)uracil + H2O = 5,6-diaminouracil + D-ribose 5-phosphate</text>
        <dbReference type="Rhea" id="RHEA:55020"/>
        <dbReference type="ChEBI" id="CHEBI:15377"/>
        <dbReference type="ChEBI" id="CHEBI:46252"/>
        <dbReference type="ChEBI" id="CHEBI:58453"/>
        <dbReference type="ChEBI" id="CHEBI:78346"/>
    </reaction>
</comment>
<gene>
    <name evidence="4" type="ORF">UY02_C0007G0027</name>
</gene>
<proteinExistence type="predicted"/>
<protein>
    <recommendedName>
        <fullName evidence="3">NADAR domain-containing protein</fullName>
    </recommendedName>
</protein>
<reference evidence="4 5" key="1">
    <citation type="journal article" date="2015" name="Nature">
        <title>rRNA introns, odd ribosomes, and small enigmatic genomes across a large radiation of phyla.</title>
        <authorList>
            <person name="Brown C.T."/>
            <person name="Hug L.A."/>
            <person name="Thomas B.C."/>
            <person name="Sharon I."/>
            <person name="Castelle C.J."/>
            <person name="Singh A."/>
            <person name="Wilkins M.J."/>
            <person name="Williams K.H."/>
            <person name="Banfield J.F."/>
        </authorList>
    </citation>
    <scope>NUCLEOTIDE SEQUENCE [LARGE SCALE GENOMIC DNA]</scope>
</reference>
<comment type="caution">
    <text evidence="4">The sequence shown here is derived from an EMBL/GenBank/DDBJ whole genome shotgun (WGS) entry which is preliminary data.</text>
</comment>
<dbReference type="Gene3D" id="1.10.357.40">
    <property type="entry name" value="YbiA-like"/>
    <property type="match status" value="1"/>
</dbReference>
<evidence type="ECO:0000256" key="1">
    <source>
        <dbReference type="ARBA" id="ARBA00000022"/>
    </source>
</evidence>
<dbReference type="Proteomes" id="UP000034682">
    <property type="component" value="Unassembled WGS sequence"/>
</dbReference>
<dbReference type="NCBIfam" id="TIGR02464">
    <property type="entry name" value="ribofla_fusion"/>
    <property type="match status" value="1"/>
</dbReference>
<evidence type="ECO:0000259" key="3">
    <source>
        <dbReference type="Pfam" id="PF08719"/>
    </source>
</evidence>
<dbReference type="InterPro" id="IPR037238">
    <property type="entry name" value="YbiA-like_sf"/>
</dbReference>
<feature type="domain" description="NADAR" evidence="3">
    <location>
        <begin position="11"/>
        <end position="148"/>
    </location>
</feature>
<dbReference type="InterPro" id="IPR012816">
    <property type="entry name" value="NADAR"/>
</dbReference>
<dbReference type="EMBL" id="LCOK01000007">
    <property type="protein sequence ID" value="KKU77091.1"/>
    <property type="molecule type" value="Genomic_DNA"/>
</dbReference>
<dbReference type="AlphaFoldDB" id="A0A0G1T5K6"/>